<dbReference type="PROSITE" id="PS51903">
    <property type="entry name" value="CLP_R"/>
    <property type="match status" value="1"/>
</dbReference>
<evidence type="ECO:0000256" key="5">
    <source>
        <dbReference type="PROSITE-ProRule" id="PRU01251"/>
    </source>
</evidence>
<evidence type="ECO:0000256" key="2">
    <source>
        <dbReference type="ARBA" id="ARBA00022741"/>
    </source>
</evidence>
<dbReference type="Pfam" id="PF10431">
    <property type="entry name" value="ClpB_D2-small"/>
    <property type="match status" value="1"/>
</dbReference>
<dbReference type="InterPro" id="IPR018368">
    <property type="entry name" value="ClpA/B_CS1"/>
</dbReference>
<keyword evidence="3" id="KW-0067">ATP-binding</keyword>
<comment type="caution">
    <text evidence="7">The sequence shown here is derived from an EMBL/GenBank/DDBJ whole genome shotgun (WGS) entry which is preliminary data.</text>
</comment>
<dbReference type="AlphaFoldDB" id="A0A9D2AH78"/>
<dbReference type="GO" id="GO:0034605">
    <property type="term" value="P:cellular response to heat"/>
    <property type="evidence" value="ECO:0007669"/>
    <property type="project" value="TreeGrafter"/>
</dbReference>
<dbReference type="SUPFAM" id="SSF81923">
    <property type="entry name" value="Double Clp-N motif"/>
    <property type="match status" value="1"/>
</dbReference>
<dbReference type="Gene3D" id="3.40.50.300">
    <property type="entry name" value="P-loop containing nucleotide triphosphate hydrolases"/>
    <property type="match status" value="3"/>
</dbReference>
<dbReference type="PANTHER" id="PTHR11638">
    <property type="entry name" value="ATP-DEPENDENT CLP PROTEASE"/>
    <property type="match status" value="1"/>
</dbReference>
<evidence type="ECO:0000256" key="1">
    <source>
        <dbReference type="ARBA" id="ARBA00022737"/>
    </source>
</evidence>
<dbReference type="Gene3D" id="1.10.8.60">
    <property type="match status" value="1"/>
</dbReference>
<dbReference type="InterPro" id="IPR041546">
    <property type="entry name" value="ClpA/ClpB_AAA_lid"/>
</dbReference>
<keyword evidence="2" id="KW-0547">Nucleotide-binding</keyword>
<dbReference type="EMBL" id="DXFQ01000013">
    <property type="protein sequence ID" value="HIX19146.1"/>
    <property type="molecule type" value="Genomic_DNA"/>
</dbReference>
<dbReference type="InterPro" id="IPR017729">
    <property type="entry name" value="ATPase_T6SS_ClpV1"/>
</dbReference>
<dbReference type="InterPro" id="IPR036628">
    <property type="entry name" value="Clp_N_dom_sf"/>
</dbReference>
<dbReference type="InterPro" id="IPR003593">
    <property type="entry name" value="AAA+_ATPase"/>
</dbReference>
<dbReference type="Pfam" id="PF02861">
    <property type="entry name" value="Clp_N"/>
    <property type="match status" value="1"/>
</dbReference>
<keyword evidence="1 5" id="KW-0677">Repeat</keyword>
<dbReference type="SMART" id="SM01086">
    <property type="entry name" value="ClpB_D2-small"/>
    <property type="match status" value="1"/>
</dbReference>
<dbReference type="FunFam" id="3.40.50.300:FF:000025">
    <property type="entry name" value="ATP-dependent Clp protease subunit"/>
    <property type="match status" value="1"/>
</dbReference>
<reference evidence="7" key="2">
    <citation type="submission" date="2021-04" db="EMBL/GenBank/DDBJ databases">
        <authorList>
            <person name="Gilroy R."/>
        </authorList>
    </citation>
    <scope>NUCLEOTIDE SEQUENCE</scope>
    <source>
        <strain evidence="7">14975</strain>
    </source>
</reference>
<dbReference type="NCBIfam" id="TIGR03345">
    <property type="entry name" value="VI_ClpV1"/>
    <property type="match status" value="1"/>
</dbReference>
<dbReference type="GO" id="GO:0005524">
    <property type="term" value="F:ATP binding"/>
    <property type="evidence" value="ECO:0007669"/>
    <property type="project" value="UniProtKB-KW"/>
</dbReference>
<dbReference type="InterPro" id="IPR019489">
    <property type="entry name" value="Clp_ATPase_C"/>
</dbReference>
<dbReference type="SUPFAM" id="SSF52540">
    <property type="entry name" value="P-loop containing nucleoside triphosphate hydrolases"/>
    <property type="match status" value="2"/>
</dbReference>
<dbReference type="Gene3D" id="1.10.1780.10">
    <property type="entry name" value="Clp, N-terminal domain"/>
    <property type="match status" value="1"/>
</dbReference>
<dbReference type="PROSITE" id="PS00870">
    <property type="entry name" value="CLPAB_1"/>
    <property type="match status" value="1"/>
</dbReference>
<reference evidence="7" key="1">
    <citation type="journal article" date="2021" name="PeerJ">
        <title>Extensive microbial diversity within the chicken gut microbiome revealed by metagenomics and culture.</title>
        <authorList>
            <person name="Gilroy R."/>
            <person name="Ravi A."/>
            <person name="Getino M."/>
            <person name="Pursley I."/>
            <person name="Horton D.L."/>
            <person name="Alikhan N.F."/>
            <person name="Baker D."/>
            <person name="Gharbi K."/>
            <person name="Hall N."/>
            <person name="Watson M."/>
            <person name="Adriaenssens E.M."/>
            <person name="Foster-Nyarko E."/>
            <person name="Jarju S."/>
            <person name="Secka A."/>
            <person name="Antonio M."/>
            <person name="Oren A."/>
            <person name="Chaudhuri R.R."/>
            <person name="La Ragione R."/>
            <person name="Hildebrand F."/>
            <person name="Pallen M.J."/>
        </authorList>
    </citation>
    <scope>NUCLEOTIDE SEQUENCE</scope>
    <source>
        <strain evidence="7">14975</strain>
    </source>
</reference>
<protein>
    <submittedName>
        <fullName evidence="7">Type VI secretion system ATPase TssH</fullName>
    </submittedName>
</protein>
<dbReference type="PRINTS" id="PR00300">
    <property type="entry name" value="CLPPROTEASEA"/>
</dbReference>
<dbReference type="InterPro" id="IPR050130">
    <property type="entry name" value="ClpA_ClpB"/>
</dbReference>
<evidence type="ECO:0000256" key="4">
    <source>
        <dbReference type="ARBA" id="ARBA00023186"/>
    </source>
</evidence>
<dbReference type="SMART" id="SM00382">
    <property type="entry name" value="AAA"/>
    <property type="match status" value="2"/>
</dbReference>
<dbReference type="InterPro" id="IPR027417">
    <property type="entry name" value="P-loop_NTPase"/>
</dbReference>
<dbReference type="GO" id="GO:0005737">
    <property type="term" value="C:cytoplasm"/>
    <property type="evidence" value="ECO:0007669"/>
    <property type="project" value="TreeGrafter"/>
</dbReference>
<evidence type="ECO:0000313" key="7">
    <source>
        <dbReference type="EMBL" id="HIX19146.1"/>
    </source>
</evidence>
<proteinExistence type="predicted"/>
<dbReference type="PANTHER" id="PTHR11638:SF184">
    <property type="entry name" value="ATPASE WITH CHAPERONE ACTIVITY"/>
    <property type="match status" value="1"/>
</dbReference>
<evidence type="ECO:0000256" key="3">
    <source>
        <dbReference type="ARBA" id="ARBA00022840"/>
    </source>
</evidence>
<evidence type="ECO:0000259" key="6">
    <source>
        <dbReference type="PROSITE" id="PS51903"/>
    </source>
</evidence>
<dbReference type="Pfam" id="PF00004">
    <property type="entry name" value="AAA"/>
    <property type="match status" value="1"/>
</dbReference>
<dbReference type="InterPro" id="IPR003959">
    <property type="entry name" value="ATPase_AAA_core"/>
</dbReference>
<dbReference type="InterPro" id="IPR001270">
    <property type="entry name" value="ClpA/B"/>
</dbReference>
<dbReference type="Proteomes" id="UP000823964">
    <property type="component" value="Unassembled WGS sequence"/>
</dbReference>
<dbReference type="CDD" id="cd19499">
    <property type="entry name" value="RecA-like_ClpB_Hsp104-like"/>
    <property type="match status" value="1"/>
</dbReference>
<dbReference type="Pfam" id="PF17871">
    <property type="entry name" value="AAA_lid_9"/>
    <property type="match status" value="1"/>
</dbReference>
<accession>A0A9D2AH78</accession>
<dbReference type="GO" id="GO:0016887">
    <property type="term" value="F:ATP hydrolysis activity"/>
    <property type="evidence" value="ECO:0007669"/>
    <property type="project" value="InterPro"/>
</dbReference>
<sequence>MAEIKRTELFGKLDPVAYKAIESATVFCKVRGNPYVELVHWLNQIISTEETDIHLILRHFEADASRLSADLTSALDRLPRGATGIRDFSPQIELAIKEAWMLSTLLFKRGTIRTGDLLLACLRTDELRHRLAEISPQFAKVKEEQLSDHFYSITNGSREEGCSSAASGGLATDSVGAESGAMAPAELGKQEALKRYCTDLTEEARQGRLDPVVGRDAEVRRIIDVLLRRRQNNPILTGEAGVGKTAVVEGLALRIAGGDIPDMLKNVRLLSLDLQGLQAGASMRGEFENRLKQVIDEVKASDTPIIMFIDEAHNLIGAGGSAGQGDAANLLKPALARGSFRCIAATTWSEYKKYFEKDPALTRRFQNILIEEPDDEKAHDMMIAVGRVMARHHKVLILDEALRAAVTLSRRYLPTRQLPDKAVSLLDTAAARVAFSQSSEPAEIEDLRRDIDATDARIAVLEHEEKVGLDRRAELAELRRKKADAEQHRAARLADWQREKDLVNRVVELRNSLDSDEADEKDAEPRRRELKEREAELAALQGEHPLILPQVDAQSVAAVISEWTGIPTGRMVSNELENILHLADSLGERVVGQDHGLRIIADRILSSRASLADPEKPIAVLMLAGPSGVGKTETALALAEALYGGEQNLITINMSEFQEAHTVSTLKGAPPGYVGYGEGGVLTEAVRRKPYSVVLLDEVEKAHKDVHEIFFQVFDKGRMEDGEGRLIDFRNTIILLTTNVGTDEMMSLCADPELMPSPEQVAEAMHEAMLKVFPPALLGRIVVIPYYPLPQEVMAKIIKLKLGKVARRLKVGYGTTLSWGEDLTAFVMDQARRADAGARIIDNIITHSILPRLSSLMLQATLEQKSYGQATLAVQDGNIAITLQD</sequence>
<dbReference type="Pfam" id="PF07724">
    <property type="entry name" value="AAA_2"/>
    <property type="match status" value="1"/>
</dbReference>
<keyword evidence="4" id="KW-0143">Chaperone</keyword>
<dbReference type="InterPro" id="IPR004176">
    <property type="entry name" value="Clp_R_N"/>
</dbReference>
<gene>
    <name evidence="7" type="primary">tssH</name>
    <name evidence="7" type="ORF">H9862_00915</name>
</gene>
<organism evidence="7 8">
    <name type="scientific">Candidatus Akkermansia intestinigallinarum</name>
    <dbReference type="NCBI Taxonomy" id="2838431"/>
    <lineage>
        <taxon>Bacteria</taxon>
        <taxon>Pseudomonadati</taxon>
        <taxon>Verrucomicrobiota</taxon>
        <taxon>Verrucomicrobiia</taxon>
        <taxon>Verrucomicrobiales</taxon>
        <taxon>Akkermansiaceae</taxon>
        <taxon>Akkermansia</taxon>
    </lineage>
</organism>
<evidence type="ECO:0000313" key="8">
    <source>
        <dbReference type="Proteomes" id="UP000823964"/>
    </source>
</evidence>
<name>A0A9D2AH78_9BACT</name>
<dbReference type="FunFam" id="3.40.50.300:FF:000010">
    <property type="entry name" value="Chaperone clpB 1, putative"/>
    <property type="match status" value="1"/>
</dbReference>
<feature type="domain" description="Clp R" evidence="6">
    <location>
        <begin position="10"/>
        <end position="156"/>
    </location>
</feature>
<dbReference type="CDD" id="cd00009">
    <property type="entry name" value="AAA"/>
    <property type="match status" value="1"/>
</dbReference>